<comment type="similarity">
    <text evidence="1">Belongs to the nitroreductase family.</text>
</comment>
<proteinExistence type="inferred from homology"/>
<protein>
    <submittedName>
        <fullName evidence="4">Nitroreductase</fullName>
    </submittedName>
</protein>
<evidence type="ECO:0000313" key="5">
    <source>
        <dbReference type="Proteomes" id="UP000094224"/>
    </source>
</evidence>
<organism evidence="4 5">
    <name type="scientific">Mycobacterium sherrisii</name>
    <dbReference type="NCBI Taxonomy" id="243061"/>
    <lineage>
        <taxon>Bacteria</taxon>
        <taxon>Bacillati</taxon>
        <taxon>Actinomycetota</taxon>
        <taxon>Actinomycetes</taxon>
        <taxon>Mycobacteriales</taxon>
        <taxon>Mycobacteriaceae</taxon>
        <taxon>Mycobacterium</taxon>
        <taxon>Mycobacterium simiae complex</taxon>
    </lineage>
</organism>
<dbReference type="InterPro" id="IPR000415">
    <property type="entry name" value="Nitroreductase-like"/>
</dbReference>
<sequence>MTDIARAPRLNLSADEVLTTTRSVRKRLDLDRPVPREVLVECLEIALQAPTGSNQQAWQWVFVEDDERKRALADIYREFAADYLGNLPLPSYGDVRDKQLPAVADSARYLAAHMHEVPVLLVPCLKGRPDNKPAGITADFWGSLLPAVWSFMLALRSRGLGSAWTTFHVVRPENERRAADILDIPYDEYSQGGLFPIAYTKGTDFRPAKRLPAEQFIHWNTW</sequence>
<name>A0A1E3T254_9MYCO</name>
<evidence type="ECO:0000313" key="4">
    <source>
        <dbReference type="EMBL" id="ODR08469.1"/>
    </source>
</evidence>
<dbReference type="RefSeq" id="WP_069399511.1">
    <property type="nucleotide sequence ID" value="NZ_JACKTB010000061.1"/>
</dbReference>
<dbReference type="InterPro" id="IPR029479">
    <property type="entry name" value="Nitroreductase"/>
</dbReference>
<dbReference type="Gene3D" id="3.40.109.10">
    <property type="entry name" value="NADH Oxidase"/>
    <property type="match status" value="1"/>
</dbReference>
<dbReference type="OrthoDB" id="3774920at2"/>
<dbReference type="SUPFAM" id="SSF55469">
    <property type="entry name" value="FMN-dependent nitroreductase-like"/>
    <property type="match status" value="1"/>
</dbReference>
<dbReference type="STRING" id="243061.AWC25_14265"/>
<dbReference type="EMBL" id="MIHC01000008">
    <property type="protein sequence ID" value="ODR08469.1"/>
    <property type="molecule type" value="Genomic_DNA"/>
</dbReference>
<dbReference type="Pfam" id="PF00881">
    <property type="entry name" value="Nitroreductase"/>
    <property type="match status" value="1"/>
</dbReference>
<dbReference type="CDD" id="cd02062">
    <property type="entry name" value="Nitro_FMN_reductase"/>
    <property type="match status" value="1"/>
</dbReference>
<feature type="domain" description="Nitroreductase" evidence="3">
    <location>
        <begin position="20"/>
        <end position="196"/>
    </location>
</feature>
<reference evidence="5" key="1">
    <citation type="submission" date="2016-09" db="EMBL/GenBank/DDBJ databases">
        <authorList>
            <person name="Greninger A.L."/>
            <person name="Jerome K.R."/>
            <person name="Mcnair B."/>
            <person name="Wallis C."/>
            <person name="Fang F."/>
        </authorList>
    </citation>
    <scope>NUCLEOTIDE SEQUENCE [LARGE SCALE GENOMIC DNA]</scope>
    <source>
        <strain evidence="5">BC1_M4</strain>
    </source>
</reference>
<comment type="caution">
    <text evidence="4">The sequence shown here is derived from an EMBL/GenBank/DDBJ whole genome shotgun (WGS) entry which is preliminary data.</text>
</comment>
<evidence type="ECO:0000256" key="2">
    <source>
        <dbReference type="ARBA" id="ARBA00023002"/>
    </source>
</evidence>
<gene>
    <name evidence="4" type="ORF">BHQ21_06625</name>
</gene>
<keyword evidence="5" id="KW-1185">Reference proteome</keyword>
<accession>A0A1E3T254</accession>
<evidence type="ECO:0000256" key="1">
    <source>
        <dbReference type="ARBA" id="ARBA00007118"/>
    </source>
</evidence>
<evidence type="ECO:0000259" key="3">
    <source>
        <dbReference type="Pfam" id="PF00881"/>
    </source>
</evidence>
<dbReference type="AlphaFoldDB" id="A0A1E3T254"/>
<dbReference type="GO" id="GO:0016491">
    <property type="term" value="F:oxidoreductase activity"/>
    <property type="evidence" value="ECO:0007669"/>
    <property type="project" value="UniProtKB-KW"/>
</dbReference>
<dbReference type="PANTHER" id="PTHR43673:SF10">
    <property type="entry name" value="NADH DEHYDROGENASE_NAD(P)H NITROREDUCTASE XCC3605-RELATED"/>
    <property type="match status" value="1"/>
</dbReference>
<dbReference type="PANTHER" id="PTHR43673">
    <property type="entry name" value="NAD(P)H NITROREDUCTASE YDGI-RELATED"/>
    <property type="match status" value="1"/>
</dbReference>
<dbReference type="Proteomes" id="UP000094224">
    <property type="component" value="Unassembled WGS sequence"/>
</dbReference>
<keyword evidence="2" id="KW-0560">Oxidoreductase</keyword>